<dbReference type="AlphaFoldDB" id="E7QWT3"/>
<dbReference type="STRING" id="797209.GCA_000376445_03166"/>
<reference evidence="3 5" key="1">
    <citation type="journal article" date="2014" name="ISME J.">
        <title>Trehalose/2-sulfotrehalose biosynthesis and glycine-betaine uptake are widely spread mechanisms for osmoadaptation in the Halobacteriales.</title>
        <authorList>
            <person name="Youssef N.H."/>
            <person name="Savage-Ashlock K.N."/>
            <person name="McCully A.L."/>
            <person name="Luedtke B."/>
            <person name="Shaw E.I."/>
            <person name="Hoff W.D."/>
            <person name="Elshahed M.S."/>
        </authorList>
    </citation>
    <scope>NUCLEOTIDE SEQUENCE [LARGE SCALE GENOMIC DNA]</scope>
    <source>
        <strain evidence="3 5">DX253</strain>
    </source>
</reference>
<evidence type="ECO:0000259" key="2">
    <source>
        <dbReference type="Pfam" id="PF23470"/>
    </source>
</evidence>
<evidence type="ECO:0000259" key="1">
    <source>
        <dbReference type="Pfam" id="PF21476"/>
    </source>
</evidence>
<dbReference type="SUPFAM" id="SSF46785">
    <property type="entry name" value="Winged helix' DNA-binding domain"/>
    <property type="match status" value="1"/>
</dbReference>
<dbReference type="InterPro" id="IPR057022">
    <property type="entry name" value="PF0610-like_Zn_ribbon_C"/>
</dbReference>
<dbReference type="InterPro" id="IPR036390">
    <property type="entry name" value="WH_DNA-bd_sf"/>
</dbReference>
<dbReference type="Proteomes" id="UP000184203">
    <property type="component" value="Unassembled WGS sequence"/>
</dbReference>
<feature type="domain" description="PF0610-like winged HTH N-terminal" evidence="1">
    <location>
        <begin position="6"/>
        <end position="55"/>
    </location>
</feature>
<reference evidence="6" key="3">
    <citation type="submission" date="2016-11" db="EMBL/GenBank/DDBJ databases">
        <authorList>
            <person name="Varghese N."/>
            <person name="Submissions S."/>
        </authorList>
    </citation>
    <scope>NUCLEOTIDE SEQUENCE [LARGE SCALE GENOMIC DNA]</scope>
    <source>
        <strain evidence="6">DX253</strain>
    </source>
</reference>
<dbReference type="EMBL" id="FRAN01000001">
    <property type="protein sequence ID" value="SHK20895.1"/>
    <property type="molecule type" value="Genomic_DNA"/>
</dbReference>
<dbReference type="PATRIC" id="fig|797209.4.peg.3193"/>
<feature type="domain" description="PF0610-like rubredoxin-like zinc beta-ribbon C-terminal" evidence="2">
    <location>
        <begin position="58"/>
        <end position="94"/>
    </location>
</feature>
<protein>
    <submittedName>
        <fullName evidence="3">Putative transcriptional regulator containing an HTH domain fused to a Zn-ribbon</fullName>
    </submittedName>
</protein>
<sequence>MRDDETTRERIATFLRTEPAAPSALAAEFEITAGAAVRHVQHIARSVESNGEQLLVAPPECRDCGFDRFDNPANRPSRCPECKSEAVDEPTFVIREP</sequence>
<dbReference type="RefSeq" id="WP_007981588.1">
    <property type="nucleotide sequence ID" value="NZ_AEMG01000019.1"/>
</dbReference>
<name>E7QWT3_HALPU</name>
<proteinExistence type="predicted"/>
<evidence type="ECO:0000313" key="6">
    <source>
        <dbReference type="Proteomes" id="UP000184203"/>
    </source>
</evidence>
<dbReference type="EMBL" id="AEMG01000019">
    <property type="protein sequence ID" value="EFW90736.1"/>
    <property type="molecule type" value="Genomic_DNA"/>
</dbReference>
<organism evidence="3 5">
    <name type="scientific">Haladaptatus paucihalophilus DX253</name>
    <dbReference type="NCBI Taxonomy" id="797209"/>
    <lineage>
        <taxon>Archaea</taxon>
        <taxon>Methanobacteriati</taxon>
        <taxon>Methanobacteriota</taxon>
        <taxon>Stenosarchaea group</taxon>
        <taxon>Halobacteria</taxon>
        <taxon>Halobacteriales</taxon>
        <taxon>Haladaptataceae</taxon>
        <taxon>Haladaptatus</taxon>
    </lineage>
</organism>
<dbReference type="Proteomes" id="UP000003751">
    <property type="component" value="Unassembled WGS sequence"/>
</dbReference>
<evidence type="ECO:0000313" key="4">
    <source>
        <dbReference type="EMBL" id="SHK20895.1"/>
    </source>
</evidence>
<dbReference type="OrthoDB" id="30924at2157"/>
<dbReference type="eggNOG" id="arCOG04479">
    <property type="taxonomic scope" value="Archaea"/>
</dbReference>
<accession>E7QWT3</accession>
<dbReference type="PANTHER" id="PTHR40663:SF2">
    <property type="entry name" value="TRANSCRIPTIONAL REGULATOR"/>
    <property type="match status" value="1"/>
</dbReference>
<keyword evidence="6" id="KW-1185">Reference proteome</keyword>
<dbReference type="Pfam" id="PF21476">
    <property type="entry name" value="PF0610-like_N"/>
    <property type="match status" value="1"/>
</dbReference>
<evidence type="ECO:0000313" key="3">
    <source>
        <dbReference type="EMBL" id="EFW90736.1"/>
    </source>
</evidence>
<dbReference type="Pfam" id="PF23470">
    <property type="entry name" value="Zn_ribbon_PF0610"/>
    <property type="match status" value="1"/>
</dbReference>
<reference evidence="4" key="2">
    <citation type="submission" date="2016-11" db="EMBL/GenBank/DDBJ databases">
        <authorList>
            <person name="Jaros S."/>
            <person name="Januszkiewicz K."/>
            <person name="Wedrychowicz H."/>
        </authorList>
    </citation>
    <scope>NUCLEOTIDE SEQUENCE [LARGE SCALE GENOMIC DNA]</scope>
    <source>
        <strain evidence="4">DX253</strain>
    </source>
</reference>
<evidence type="ECO:0000313" key="5">
    <source>
        <dbReference type="Proteomes" id="UP000003751"/>
    </source>
</evidence>
<dbReference type="InterPro" id="IPR049159">
    <property type="entry name" value="PF0610-like_wHTH_N"/>
</dbReference>
<dbReference type="PANTHER" id="PTHR40663">
    <property type="match status" value="1"/>
</dbReference>
<gene>
    <name evidence="4" type="ORF">SAMN05444342_0952</name>
    <name evidence="3" type="ORF">ZOD2009_16358</name>
</gene>
<dbReference type="InterPro" id="IPR038767">
    <property type="entry name" value="PF0610-like"/>
</dbReference>